<sequence length="68" mass="7941">ELGRHLIVDDFVTYSGYEHLSGEMIDYLVDYAKMYKCQSVLVWGKQQGLKLNDLEGFRPKRDGFIKIL</sequence>
<organism evidence="1 2">
    <name type="scientific">Sulfuricurvum kujiense</name>
    <dbReference type="NCBI Taxonomy" id="148813"/>
    <lineage>
        <taxon>Bacteria</taxon>
        <taxon>Pseudomonadati</taxon>
        <taxon>Campylobacterota</taxon>
        <taxon>Epsilonproteobacteria</taxon>
        <taxon>Campylobacterales</taxon>
        <taxon>Sulfurimonadaceae</taxon>
        <taxon>Sulfuricurvum</taxon>
    </lineage>
</organism>
<name>A0A2D3WE28_9BACT</name>
<gene>
    <name evidence="1" type="ORF">CFH83_07460</name>
</gene>
<reference evidence="1 2" key="1">
    <citation type="journal article" date="2017" name="Front. Microbiol.">
        <title>Comparative Genomic Analysis of the Class Epsilonproteobacteria and Proposed Reclassification to Epsilonbacteraeota (phyl. nov.).</title>
        <authorList>
            <person name="Waite D.W."/>
            <person name="Vanwonterghem I."/>
            <person name="Rinke C."/>
            <person name="Parks D.H."/>
            <person name="Zhang Y."/>
            <person name="Takai K."/>
            <person name="Sievert S.M."/>
            <person name="Simon J."/>
            <person name="Campbell B.J."/>
            <person name="Hanson T.E."/>
            <person name="Woyke T."/>
            <person name="Klotz M.G."/>
            <person name="Hugenholtz P."/>
        </authorList>
    </citation>
    <scope>NUCLEOTIDE SEQUENCE [LARGE SCALE GENOMIC DNA]</scope>
    <source>
        <strain evidence="1">UBA12443</strain>
    </source>
</reference>
<comment type="caution">
    <text evidence="1">The sequence shown here is derived from an EMBL/GenBank/DDBJ whole genome shotgun (WGS) entry which is preliminary data.</text>
</comment>
<accession>A0A2D3WE28</accession>
<proteinExistence type="predicted"/>
<dbReference type="EMBL" id="DLUI01000105">
    <property type="protein sequence ID" value="DAB38145.1"/>
    <property type="molecule type" value="Genomic_DNA"/>
</dbReference>
<dbReference type="Proteomes" id="UP000228859">
    <property type="component" value="Unassembled WGS sequence"/>
</dbReference>
<protein>
    <submittedName>
        <fullName evidence="1">Uncharacterized protein</fullName>
    </submittedName>
</protein>
<evidence type="ECO:0000313" key="1">
    <source>
        <dbReference type="EMBL" id="DAB38145.1"/>
    </source>
</evidence>
<evidence type="ECO:0000313" key="2">
    <source>
        <dbReference type="Proteomes" id="UP000228859"/>
    </source>
</evidence>
<feature type="non-terminal residue" evidence="1">
    <location>
        <position position="1"/>
    </location>
</feature>
<dbReference type="AlphaFoldDB" id="A0A2D3WE28"/>
<dbReference type="RefSeq" id="WP_303663053.1">
    <property type="nucleotide sequence ID" value="NZ_DLUI01000105.1"/>
</dbReference>